<feature type="domain" description="Cation/H+ exchanger transmembrane" evidence="11">
    <location>
        <begin position="13"/>
        <end position="102"/>
    </location>
</feature>
<dbReference type="RefSeq" id="WP_209310055.1">
    <property type="nucleotide sequence ID" value="NZ_JAAVJR010000399.1"/>
</dbReference>
<evidence type="ECO:0000313" key="13">
    <source>
        <dbReference type="Proteomes" id="UP000703674"/>
    </source>
</evidence>
<evidence type="ECO:0000256" key="1">
    <source>
        <dbReference type="ARBA" id="ARBA00004141"/>
    </source>
</evidence>
<keyword evidence="5 10" id="KW-1133">Transmembrane helix</keyword>
<name>A0ABX1D7D0_9FLAO</name>
<feature type="non-terminal residue" evidence="12">
    <location>
        <position position="102"/>
    </location>
</feature>
<evidence type="ECO:0000256" key="5">
    <source>
        <dbReference type="ARBA" id="ARBA00022989"/>
    </source>
</evidence>
<comment type="caution">
    <text evidence="12">The sequence shown here is derived from an EMBL/GenBank/DDBJ whole genome shotgun (WGS) entry which is preliminary data.</text>
</comment>
<proteinExistence type="predicted"/>
<accession>A0ABX1D7D0</accession>
<evidence type="ECO:0000256" key="10">
    <source>
        <dbReference type="SAM" id="Phobius"/>
    </source>
</evidence>
<keyword evidence="9" id="KW-0739">Sodium transport</keyword>
<evidence type="ECO:0000259" key="11">
    <source>
        <dbReference type="Pfam" id="PF00999"/>
    </source>
</evidence>
<dbReference type="InterPro" id="IPR006153">
    <property type="entry name" value="Cation/H_exchanger_TM"/>
</dbReference>
<evidence type="ECO:0000256" key="6">
    <source>
        <dbReference type="ARBA" id="ARBA00023053"/>
    </source>
</evidence>
<feature type="transmembrane region" description="Helical" evidence="10">
    <location>
        <begin position="6"/>
        <end position="23"/>
    </location>
</feature>
<keyword evidence="13" id="KW-1185">Reference proteome</keyword>
<keyword evidence="8 10" id="KW-0472">Membrane</keyword>
<dbReference type="Gene3D" id="1.20.1530.20">
    <property type="match status" value="1"/>
</dbReference>
<sequence length="102" mass="10761">MEEFNIFNLLIILTGAWVGGAAAKKLGYPAILGELVIGIILGPAILGLLETSEMINVLAEVGIILLMVYIGMEINFRDLGKASWPGLLAAIGGFVVPFALGY</sequence>
<dbReference type="PANTHER" id="PTHR43562">
    <property type="entry name" value="NAPA-TYPE SODIUM/HYDROGEN ANTIPORTER"/>
    <property type="match status" value="1"/>
</dbReference>
<comment type="subcellular location">
    <subcellularLocation>
        <location evidence="1">Membrane</location>
        <topology evidence="1">Multi-pass membrane protein</topology>
    </subcellularLocation>
</comment>
<evidence type="ECO:0000256" key="4">
    <source>
        <dbReference type="ARBA" id="ARBA00022692"/>
    </source>
</evidence>
<dbReference type="InterPro" id="IPR038770">
    <property type="entry name" value="Na+/solute_symporter_sf"/>
</dbReference>
<dbReference type="Pfam" id="PF00999">
    <property type="entry name" value="Na_H_Exchanger"/>
    <property type="match status" value="1"/>
</dbReference>
<keyword evidence="3" id="KW-0050">Antiport</keyword>
<keyword evidence="2" id="KW-0813">Transport</keyword>
<dbReference type="Proteomes" id="UP000703674">
    <property type="component" value="Unassembled WGS sequence"/>
</dbReference>
<reference evidence="12 13" key="1">
    <citation type="submission" date="2020-03" db="EMBL/GenBank/DDBJ databases">
        <title>Salinimicrobium sp. nov, isolated from SCS.</title>
        <authorList>
            <person name="Cao W.R."/>
        </authorList>
    </citation>
    <scope>NUCLEOTIDE SEQUENCE [LARGE SCALE GENOMIC DNA]</scope>
    <source>
        <strain evidence="13">J15B91</strain>
    </source>
</reference>
<evidence type="ECO:0000256" key="9">
    <source>
        <dbReference type="ARBA" id="ARBA00023201"/>
    </source>
</evidence>
<dbReference type="PANTHER" id="PTHR43562:SF3">
    <property type="entry name" value="SODIUM ION_PROTON EXCHANGER (EUROFUNG)"/>
    <property type="match status" value="1"/>
</dbReference>
<keyword evidence="7" id="KW-0406">Ion transport</keyword>
<feature type="transmembrane region" description="Helical" evidence="10">
    <location>
        <begin position="84"/>
        <end position="100"/>
    </location>
</feature>
<keyword evidence="4 10" id="KW-0812">Transmembrane</keyword>
<organism evidence="12 13">
    <name type="scientific">Salinimicrobium oceani</name>
    <dbReference type="NCBI Taxonomy" id="2722702"/>
    <lineage>
        <taxon>Bacteria</taxon>
        <taxon>Pseudomonadati</taxon>
        <taxon>Bacteroidota</taxon>
        <taxon>Flavobacteriia</taxon>
        <taxon>Flavobacteriales</taxon>
        <taxon>Flavobacteriaceae</taxon>
        <taxon>Salinimicrobium</taxon>
    </lineage>
</organism>
<dbReference type="EMBL" id="JAAVJR010000399">
    <property type="protein sequence ID" value="NJW54683.1"/>
    <property type="molecule type" value="Genomic_DNA"/>
</dbReference>
<keyword evidence="6" id="KW-0915">Sodium</keyword>
<evidence type="ECO:0000256" key="8">
    <source>
        <dbReference type="ARBA" id="ARBA00023136"/>
    </source>
</evidence>
<feature type="transmembrane region" description="Helical" evidence="10">
    <location>
        <begin position="30"/>
        <end position="49"/>
    </location>
</feature>
<gene>
    <name evidence="12" type="ORF">HC175_17370</name>
</gene>
<feature type="transmembrane region" description="Helical" evidence="10">
    <location>
        <begin position="55"/>
        <end position="72"/>
    </location>
</feature>
<protein>
    <submittedName>
        <fullName evidence="12">Sodium:proton exchanger</fullName>
    </submittedName>
</protein>
<evidence type="ECO:0000256" key="2">
    <source>
        <dbReference type="ARBA" id="ARBA00022448"/>
    </source>
</evidence>
<evidence type="ECO:0000256" key="3">
    <source>
        <dbReference type="ARBA" id="ARBA00022449"/>
    </source>
</evidence>
<evidence type="ECO:0000313" key="12">
    <source>
        <dbReference type="EMBL" id="NJW54683.1"/>
    </source>
</evidence>
<evidence type="ECO:0000256" key="7">
    <source>
        <dbReference type="ARBA" id="ARBA00023065"/>
    </source>
</evidence>